<dbReference type="EMBL" id="RBZV01000002">
    <property type="protein sequence ID" value="RKP50591.1"/>
    <property type="molecule type" value="Genomic_DNA"/>
</dbReference>
<dbReference type="OrthoDB" id="9811176at2"/>
<dbReference type="InterPro" id="IPR047610">
    <property type="entry name" value="ImuA_translesion"/>
</dbReference>
<dbReference type="InterPro" id="IPR027417">
    <property type="entry name" value="P-loop_NTPase"/>
</dbReference>
<dbReference type="AlphaFoldDB" id="A0A494XLH4"/>
<dbReference type="NCBIfam" id="NF033429">
    <property type="entry name" value="ImuA_translesion"/>
    <property type="match status" value="1"/>
</dbReference>
<dbReference type="InterPro" id="IPR017166">
    <property type="entry name" value="UCP037290"/>
</dbReference>
<dbReference type="SUPFAM" id="SSF52540">
    <property type="entry name" value="P-loop containing nucleoside triphosphate hydrolases"/>
    <property type="match status" value="1"/>
</dbReference>
<gene>
    <name evidence="1" type="primary">imuA</name>
    <name evidence="1" type="ORF">D7S89_05675</name>
</gene>
<dbReference type="Proteomes" id="UP000280434">
    <property type="component" value="Unassembled WGS sequence"/>
</dbReference>
<organism evidence="1 2">
    <name type="scientific">Trinickia fusca</name>
    <dbReference type="NCBI Taxonomy" id="2419777"/>
    <lineage>
        <taxon>Bacteria</taxon>
        <taxon>Pseudomonadati</taxon>
        <taxon>Pseudomonadota</taxon>
        <taxon>Betaproteobacteria</taxon>
        <taxon>Burkholderiales</taxon>
        <taxon>Burkholderiaceae</taxon>
        <taxon>Trinickia</taxon>
    </lineage>
</organism>
<dbReference type="Gene3D" id="3.40.50.300">
    <property type="entry name" value="P-loop containing nucleotide triphosphate hydrolases"/>
    <property type="match status" value="1"/>
</dbReference>
<keyword evidence="2" id="KW-1185">Reference proteome</keyword>
<dbReference type="RefSeq" id="WP_121276500.1">
    <property type="nucleotide sequence ID" value="NZ_RBZV01000002.1"/>
</dbReference>
<sequence length="268" mass="28681">MAAAAIDLAAAALAPPLQRQIWRGDQLAGAALRTVPSGHGALDACLPGRGWPTGSLTELLMEASGIGELRLLAPALAELTSQARPVMFVAPPYRPYAVALQEWGVALEHVIWVRAPAEQVCWVAEQALKQDGMGAVLAWSAKARPEAVRRLQVVAQDGGSLMFLMRSAQVAAQASAAPLRIVCRPALPDRASTLNRWQWLEQIGLTLDIVKRRGPPLAAPLRLTLPVRAATLPARAAWQESLKQRVNHVVDRGDIADLVARGRDAALA</sequence>
<evidence type="ECO:0000313" key="2">
    <source>
        <dbReference type="Proteomes" id="UP000280434"/>
    </source>
</evidence>
<reference evidence="1 2" key="1">
    <citation type="submission" date="2018-10" db="EMBL/GenBank/DDBJ databases">
        <title>Paraburkholderia sp. 7MK8-2, isolated from soil.</title>
        <authorList>
            <person name="Gao Z.-H."/>
            <person name="Qiu L.-H."/>
        </authorList>
    </citation>
    <scope>NUCLEOTIDE SEQUENCE [LARGE SCALE GENOMIC DNA]</scope>
    <source>
        <strain evidence="1 2">7MK8-2</strain>
    </source>
</reference>
<dbReference type="PIRSF" id="PIRSF037290">
    <property type="entry name" value="UCP037290"/>
    <property type="match status" value="1"/>
</dbReference>
<protein>
    <submittedName>
        <fullName evidence="1">Translesion DNA synthesis-associated protein ImuA</fullName>
    </submittedName>
</protein>
<proteinExistence type="predicted"/>
<accession>A0A494XLH4</accession>
<comment type="caution">
    <text evidence="1">The sequence shown here is derived from an EMBL/GenBank/DDBJ whole genome shotgun (WGS) entry which is preliminary data.</text>
</comment>
<evidence type="ECO:0000313" key="1">
    <source>
        <dbReference type="EMBL" id="RKP50591.1"/>
    </source>
</evidence>
<name>A0A494XLH4_9BURK</name>